<evidence type="ECO:0000256" key="1">
    <source>
        <dbReference type="ARBA" id="ARBA00004752"/>
    </source>
</evidence>
<evidence type="ECO:0000259" key="9">
    <source>
        <dbReference type="PROSITE" id="PS52029"/>
    </source>
</evidence>
<evidence type="ECO:0000256" key="6">
    <source>
        <dbReference type="ARBA" id="ARBA00023316"/>
    </source>
</evidence>
<proteinExistence type="predicted"/>
<dbReference type="PROSITE" id="PS51257">
    <property type="entry name" value="PROKAR_LIPOPROTEIN"/>
    <property type="match status" value="1"/>
</dbReference>
<evidence type="ECO:0000256" key="2">
    <source>
        <dbReference type="ARBA" id="ARBA00022679"/>
    </source>
</evidence>
<accession>A0A7K0BMU4</accession>
<dbReference type="EC" id="2.3.2.-" evidence="10"/>
<dbReference type="Pfam" id="PF03734">
    <property type="entry name" value="YkuD"/>
    <property type="match status" value="1"/>
</dbReference>
<keyword evidence="2 10" id="KW-0808">Transferase</keyword>
<dbReference type="PANTHER" id="PTHR30582:SF2">
    <property type="entry name" value="L,D-TRANSPEPTIDASE YCIB-RELATED"/>
    <property type="match status" value="1"/>
</dbReference>
<dbReference type="SUPFAM" id="SSF141523">
    <property type="entry name" value="L,D-transpeptidase catalytic domain-like"/>
    <property type="match status" value="1"/>
</dbReference>
<gene>
    <name evidence="10" type="primary">ldtB_1</name>
    <name evidence="10" type="ORF">ACRB68_05280</name>
</gene>
<evidence type="ECO:0000256" key="4">
    <source>
        <dbReference type="ARBA" id="ARBA00022984"/>
    </source>
</evidence>
<protein>
    <submittedName>
        <fullName evidence="10">L,D-transpeptidase 2</fullName>
        <ecNumber evidence="10">2.3.2.-</ecNumber>
    </submittedName>
</protein>
<feature type="active site" description="Proton donor/acceptor" evidence="7">
    <location>
        <position position="325"/>
    </location>
</feature>
<evidence type="ECO:0000256" key="7">
    <source>
        <dbReference type="PROSITE-ProRule" id="PRU01373"/>
    </source>
</evidence>
<keyword evidence="5 10" id="KW-0012">Acyltransferase</keyword>
<comment type="caution">
    <text evidence="10">The sequence shown here is derived from an EMBL/GenBank/DDBJ whole genome shotgun (WGS) entry which is preliminary data.</text>
</comment>
<evidence type="ECO:0000256" key="5">
    <source>
        <dbReference type="ARBA" id="ARBA00023315"/>
    </source>
</evidence>
<dbReference type="PROSITE" id="PS52029">
    <property type="entry name" value="LD_TPASE"/>
    <property type="match status" value="1"/>
</dbReference>
<dbReference type="UniPathway" id="UPA00219"/>
<keyword evidence="3 7" id="KW-0133">Cell shape</keyword>
<keyword evidence="11" id="KW-1185">Reference proteome</keyword>
<dbReference type="AlphaFoldDB" id="A0A7K0BMU4"/>
<dbReference type="Gene3D" id="2.40.440.10">
    <property type="entry name" value="L,D-transpeptidase catalytic domain-like"/>
    <property type="match status" value="1"/>
</dbReference>
<dbReference type="CDD" id="cd13432">
    <property type="entry name" value="LDT_IgD_like_2"/>
    <property type="match status" value="1"/>
</dbReference>
<evidence type="ECO:0000256" key="8">
    <source>
        <dbReference type="SAM" id="MobiDB-lite"/>
    </source>
</evidence>
<dbReference type="PANTHER" id="PTHR30582">
    <property type="entry name" value="L,D-TRANSPEPTIDASE"/>
    <property type="match status" value="1"/>
</dbReference>
<feature type="region of interest" description="Disordered" evidence="8">
    <location>
        <begin position="401"/>
        <end position="420"/>
    </location>
</feature>
<evidence type="ECO:0000313" key="10">
    <source>
        <dbReference type="EMBL" id="MQY02498.1"/>
    </source>
</evidence>
<dbReference type="GO" id="GO:0071555">
    <property type="term" value="P:cell wall organization"/>
    <property type="evidence" value="ECO:0007669"/>
    <property type="project" value="UniProtKB-UniRule"/>
</dbReference>
<dbReference type="Proteomes" id="UP000487268">
    <property type="component" value="Unassembled WGS sequence"/>
</dbReference>
<keyword evidence="6 7" id="KW-0961">Cell wall biogenesis/degradation</keyword>
<dbReference type="GO" id="GO:0008360">
    <property type="term" value="P:regulation of cell shape"/>
    <property type="evidence" value="ECO:0007669"/>
    <property type="project" value="UniProtKB-UniRule"/>
</dbReference>
<dbReference type="RefSeq" id="WP_235958711.1">
    <property type="nucleotide sequence ID" value="NZ_WEGH01000001.1"/>
</dbReference>
<reference evidence="10 11" key="1">
    <citation type="submission" date="2019-10" db="EMBL/GenBank/DDBJ databases">
        <title>Actinomadura rubteroloni sp. nov. and Actinomadura macrotermitis sp. nov., isolated from the gut of fungus growing-termite Macrotermes natalensis.</title>
        <authorList>
            <person name="Benndorf R."/>
            <person name="Martin K."/>
            <person name="Kuefner M."/>
            <person name="De Beer W."/>
            <person name="Kaster A.-K."/>
            <person name="Vollmers J."/>
            <person name="Poulsen M."/>
            <person name="Beemelmanns C."/>
        </authorList>
    </citation>
    <scope>NUCLEOTIDE SEQUENCE [LARGE SCALE GENOMIC DNA]</scope>
    <source>
        <strain evidence="10 11">RB68</strain>
    </source>
</reference>
<dbReference type="EMBL" id="WEGH01000001">
    <property type="protein sequence ID" value="MQY02498.1"/>
    <property type="molecule type" value="Genomic_DNA"/>
</dbReference>
<evidence type="ECO:0000313" key="11">
    <source>
        <dbReference type="Proteomes" id="UP000487268"/>
    </source>
</evidence>
<feature type="domain" description="L,D-TPase catalytic" evidence="9">
    <location>
        <begin position="239"/>
        <end position="367"/>
    </location>
</feature>
<dbReference type="InterPro" id="IPR038063">
    <property type="entry name" value="Transpep_catalytic_dom"/>
</dbReference>
<sequence length="420" mass="44704">MGVMVRVGGAAQTDRGRRATAMLLGVVVAAAAAACSGGGGNPAGGVELSLAPTDVAAVSPDSPITVRARRGTVENVTVTAKGEQVEGTLSPDRTRWDSRWTLVPGASYTVTATGLGSDGRTRTVSREFRTAKPAQTVATTIEAPFDKEVVGVGIPIILRFDKEVQDRAAVERALEVQAARPVEGAWHWFGNQSVVFRTRQYWPAHTAVSFRAHLSGVRLAKDTWGGRNYTVNFRTGDEHTSVAGEDSHVMVVHKNGKKIRSMPISMGRGGATKYTTTNGMHLTMEKDDPVVMDSSTVGCGPGCADYYRETVYAAVRISNSGEYVHSAPWSVGDQGNSNVSHGCINASPSDARWFYNFSYRGDPVRVTGTSRELEPENGWGYWQLGWQDWVKGSALGRSVTTGPANGNSAAAGLGDARGPA</sequence>
<keyword evidence="4 7" id="KW-0573">Peptidoglycan synthesis</keyword>
<name>A0A7K0BMU4_9ACTN</name>
<dbReference type="Gene3D" id="2.60.40.3780">
    <property type="match status" value="1"/>
</dbReference>
<dbReference type="InterPro" id="IPR050979">
    <property type="entry name" value="LD-transpeptidase"/>
</dbReference>
<comment type="pathway">
    <text evidence="1 7">Cell wall biogenesis; peptidoglycan biosynthesis.</text>
</comment>
<dbReference type="GO" id="GO:0018104">
    <property type="term" value="P:peptidoglycan-protein cross-linking"/>
    <property type="evidence" value="ECO:0007669"/>
    <property type="project" value="TreeGrafter"/>
</dbReference>
<dbReference type="Pfam" id="PF17964">
    <property type="entry name" value="Big_10"/>
    <property type="match status" value="1"/>
</dbReference>
<dbReference type="InterPro" id="IPR005490">
    <property type="entry name" value="LD_TPept_cat_dom"/>
</dbReference>
<organism evidence="10 11">
    <name type="scientific">Actinomadura macrotermitis</name>
    <dbReference type="NCBI Taxonomy" id="2585200"/>
    <lineage>
        <taxon>Bacteria</taxon>
        <taxon>Bacillati</taxon>
        <taxon>Actinomycetota</taxon>
        <taxon>Actinomycetes</taxon>
        <taxon>Streptosporangiales</taxon>
        <taxon>Thermomonosporaceae</taxon>
        <taxon>Actinomadura</taxon>
    </lineage>
</organism>
<dbReference type="GO" id="GO:0016746">
    <property type="term" value="F:acyltransferase activity"/>
    <property type="evidence" value="ECO:0007669"/>
    <property type="project" value="UniProtKB-KW"/>
</dbReference>
<dbReference type="InterPro" id="IPR041280">
    <property type="entry name" value="Big_10"/>
</dbReference>
<dbReference type="Gene3D" id="2.60.40.3710">
    <property type="match status" value="1"/>
</dbReference>
<feature type="active site" description="Nucleophile" evidence="7">
    <location>
        <position position="343"/>
    </location>
</feature>
<dbReference type="GO" id="GO:0071972">
    <property type="term" value="F:peptidoglycan L,D-transpeptidase activity"/>
    <property type="evidence" value="ECO:0007669"/>
    <property type="project" value="TreeGrafter"/>
</dbReference>
<evidence type="ECO:0000256" key="3">
    <source>
        <dbReference type="ARBA" id="ARBA00022960"/>
    </source>
</evidence>
<dbReference type="CDD" id="cd16913">
    <property type="entry name" value="YkuD_like"/>
    <property type="match status" value="1"/>
</dbReference>
<dbReference type="GO" id="GO:0005576">
    <property type="term" value="C:extracellular region"/>
    <property type="evidence" value="ECO:0007669"/>
    <property type="project" value="TreeGrafter"/>
</dbReference>